<protein>
    <submittedName>
        <fullName evidence="3">Uncharacterized protein</fullName>
    </submittedName>
</protein>
<dbReference type="Proteomes" id="UP000008820">
    <property type="component" value="Chromosome 3"/>
</dbReference>
<feature type="compositionally biased region" description="Basic residues" evidence="2">
    <location>
        <begin position="241"/>
        <end position="288"/>
    </location>
</feature>
<feature type="compositionally biased region" description="Basic and acidic residues" evidence="2">
    <location>
        <begin position="183"/>
        <end position="205"/>
    </location>
</feature>
<proteinExistence type="predicted"/>
<name>A0A903U2M9_AEDAE</name>
<accession>A0A903U2M9</accession>
<reference evidence="3 4" key="1">
    <citation type="submission" date="2017-06" db="EMBL/GenBank/DDBJ databases">
        <title>Aedes aegypti genome working group (AGWG) sequencing and assembly.</title>
        <authorList>
            <consortium name="Aedes aegypti Genome Working Group (AGWG)"/>
            <person name="Matthews B.J."/>
        </authorList>
    </citation>
    <scope>NUCLEOTIDE SEQUENCE [LARGE SCALE GENOMIC DNA]</scope>
    <source>
        <strain evidence="3 4">LVP_AGWG</strain>
    </source>
</reference>
<feature type="compositionally biased region" description="Polar residues" evidence="2">
    <location>
        <begin position="720"/>
        <end position="729"/>
    </location>
</feature>
<feature type="compositionally biased region" description="Basic and acidic residues" evidence="2">
    <location>
        <begin position="142"/>
        <end position="155"/>
    </location>
</feature>
<dbReference type="AlphaFoldDB" id="A0A903U2M9"/>
<feature type="compositionally biased region" description="Basic and acidic residues" evidence="2">
    <location>
        <begin position="289"/>
        <end position="300"/>
    </location>
</feature>
<evidence type="ECO:0000256" key="2">
    <source>
        <dbReference type="SAM" id="MobiDB-lite"/>
    </source>
</evidence>
<dbReference type="EnsemblMetazoa" id="AAEL005214-RB">
    <property type="protein sequence ID" value="AAEL005214-PB"/>
    <property type="gene ID" value="AAEL005214"/>
</dbReference>
<evidence type="ECO:0000313" key="3">
    <source>
        <dbReference type="EnsemblMetazoa" id="AAEL005214-PB"/>
    </source>
</evidence>
<feature type="region of interest" description="Disordered" evidence="2">
    <location>
        <begin position="70"/>
        <end position="112"/>
    </location>
</feature>
<evidence type="ECO:0000313" key="4">
    <source>
        <dbReference type="Proteomes" id="UP000008820"/>
    </source>
</evidence>
<evidence type="ECO:0000256" key="1">
    <source>
        <dbReference type="SAM" id="Coils"/>
    </source>
</evidence>
<feature type="region of interest" description="Disordered" evidence="2">
    <location>
        <begin position="657"/>
        <end position="698"/>
    </location>
</feature>
<feature type="region of interest" description="Disordered" evidence="2">
    <location>
        <begin position="138"/>
        <end position="311"/>
    </location>
</feature>
<sequence length="735" mass="83891">MAAKTSIIDESADDGVPADFWNEVLDSFEVMDEWAEGSEEAKKAAEERARKKKEDELEKVRKFNEAWNIAPAAEEEAPTRIVVDKSGEPDPVVESTTSTETDSRSKSPDCAIIPEEREVITVEEDNIPVAENSVVVIPAEGLPKDPRLKRIEESVRVQSPSSPTQEGRSGFVERELAPSNRYFQDRDREREEQIRKDREDFERARSRLRSRSPGANARRSMSDDEDDIGRPFPRHTERSRSRYRSRSHGRRSRSPRRAKSSRRSRSRSRDRVRSRRSTRSRSRSRSRPRRDLTDELRDRLMQSGTDSNNSTAMMSQMTAMMQMMMDPTKMMSMNPMMAMMMQMNPMMAAAAAAMQKTAEAAKETPVAEQQDRKDDITAQLFLDSKINLSDFLATRNPTEGKKSTRVNSRVVQRIKEAISILDKQETKLQTAKFLYVAPTYHTDLKKLDNRSPLIWNDQNVLYSSTSKSKDVGLCEPFRNVNHKMKQMIERLGLDEGNISQRIAYQKKEKTSTQSGADVGTIQAITIVPVRGGAASKRVIERSIQTEDFNCLDCVQRRSKTYVSVNTQTATRARTIEVSVQTDRDRDVELHSMNDLNANQVKILNEIMRYMKKRQVSGNMTNLMHNLERDVPEMRNQHLNAGLHYVSEILEQSERNANRYAGPNPMNPKAREMASMRQGGGSSRDPRGRGSFKDDHRGVNFDEINQLATTIIPAGFRQSPPRKTNNSGSFNKRRAW</sequence>
<dbReference type="OrthoDB" id="7763395at2759"/>
<feature type="coiled-coil region" evidence="1">
    <location>
        <begin position="35"/>
        <end position="66"/>
    </location>
</feature>
<feature type="compositionally biased region" description="Basic and acidic residues" evidence="2">
    <location>
        <begin position="683"/>
        <end position="698"/>
    </location>
</feature>
<keyword evidence="4" id="KW-1185">Reference proteome</keyword>
<keyword evidence="1" id="KW-0175">Coiled coil</keyword>
<reference evidence="3" key="2">
    <citation type="submission" date="2022-10" db="UniProtKB">
        <authorList>
            <consortium name="EnsemblMetazoa"/>
        </authorList>
    </citation>
    <scope>IDENTIFICATION</scope>
    <source>
        <strain evidence="3">LVP_AGWG</strain>
    </source>
</reference>
<feature type="compositionally biased region" description="Polar residues" evidence="2">
    <location>
        <begin position="156"/>
        <end position="167"/>
    </location>
</feature>
<organism evidence="3 4">
    <name type="scientific">Aedes aegypti</name>
    <name type="common">Yellowfever mosquito</name>
    <name type="synonym">Culex aegypti</name>
    <dbReference type="NCBI Taxonomy" id="7159"/>
    <lineage>
        <taxon>Eukaryota</taxon>
        <taxon>Metazoa</taxon>
        <taxon>Ecdysozoa</taxon>
        <taxon>Arthropoda</taxon>
        <taxon>Hexapoda</taxon>
        <taxon>Insecta</taxon>
        <taxon>Pterygota</taxon>
        <taxon>Neoptera</taxon>
        <taxon>Endopterygota</taxon>
        <taxon>Diptera</taxon>
        <taxon>Nematocera</taxon>
        <taxon>Culicoidea</taxon>
        <taxon>Culicidae</taxon>
        <taxon>Culicinae</taxon>
        <taxon>Aedini</taxon>
        <taxon>Aedes</taxon>
        <taxon>Stegomyia</taxon>
    </lineage>
</organism>
<feature type="region of interest" description="Disordered" evidence="2">
    <location>
        <begin position="710"/>
        <end position="735"/>
    </location>
</feature>
<gene>
    <name evidence="3" type="primary">5566165</name>
</gene>